<dbReference type="NCBIfam" id="TIGR00389">
    <property type="entry name" value="glyS_dimeric"/>
    <property type="match status" value="1"/>
</dbReference>
<accession>A0A1G2HGZ9</accession>
<feature type="binding site" evidence="8">
    <location>
        <position position="99"/>
    </location>
    <ligand>
        <name>substrate</name>
    </ligand>
</feature>
<evidence type="ECO:0000313" key="10">
    <source>
        <dbReference type="EMBL" id="OGZ61774.1"/>
    </source>
</evidence>
<evidence type="ECO:0000313" key="11">
    <source>
        <dbReference type="Proteomes" id="UP000178509"/>
    </source>
</evidence>
<dbReference type="CDD" id="cd00774">
    <property type="entry name" value="GlyRS-like_core"/>
    <property type="match status" value="1"/>
</dbReference>
<evidence type="ECO:0000256" key="7">
    <source>
        <dbReference type="ARBA" id="ARBA00023146"/>
    </source>
</evidence>
<dbReference type="Gene3D" id="3.30.930.10">
    <property type="entry name" value="Bira Bifunctional Protein, Domain 2"/>
    <property type="match status" value="1"/>
</dbReference>
<dbReference type="InterPro" id="IPR036621">
    <property type="entry name" value="Anticodon-bd_dom_sf"/>
</dbReference>
<dbReference type="Gene3D" id="3.40.50.800">
    <property type="entry name" value="Anticodon-binding domain"/>
    <property type="match status" value="1"/>
</dbReference>
<dbReference type="SUPFAM" id="SSF52954">
    <property type="entry name" value="Class II aaRS ABD-related"/>
    <property type="match status" value="1"/>
</dbReference>
<feature type="binding site" evidence="8">
    <location>
        <begin position="197"/>
        <end position="199"/>
    </location>
    <ligand>
        <name>ATP</name>
        <dbReference type="ChEBI" id="CHEBI:30616"/>
    </ligand>
</feature>
<feature type="domain" description="Aminoacyl-transfer RNA synthetases class-II family profile" evidence="9">
    <location>
        <begin position="116"/>
        <end position="362"/>
    </location>
</feature>
<dbReference type="HAMAP" id="MF_00253_B">
    <property type="entry name" value="Gly_tRNA_synth_B"/>
    <property type="match status" value="1"/>
</dbReference>
<evidence type="ECO:0000256" key="8">
    <source>
        <dbReference type="HAMAP-Rule" id="MF_00253"/>
    </source>
</evidence>
<organism evidence="10 11">
    <name type="scientific">Candidatus Spechtbacteria bacterium RIFCSPLOWO2_02_FULL_38_8</name>
    <dbReference type="NCBI Taxonomy" id="1802164"/>
    <lineage>
        <taxon>Bacteria</taxon>
        <taxon>Candidatus Spechtiibacteriota</taxon>
    </lineage>
</organism>
<keyword evidence="5 8" id="KW-0067">ATP-binding</keyword>
<comment type="caution">
    <text evidence="10">The sequence shown here is derived from an EMBL/GenBank/DDBJ whole genome shotgun (WGS) entry which is preliminary data.</text>
</comment>
<proteinExistence type="inferred from homology"/>
<evidence type="ECO:0000256" key="3">
    <source>
        <dbReference type="ARBA" id="ARBA00022598"/>
    </source>
</evidence>
<dbReference type="GO" id="GO:0004081">
    <property type="term" value="F:bis(5'-nucleosyl)-tetraphosphatase (asymmetrical) activity"/>
    <property type="evidence" value="ECO:0007669"/>
    <property type="project" value="UniProtKB-ARBA"/>
</dbReference>
<dbReference type="Pfam" id="PF03129">
    <property type="entry name" value="HGTP_anticodon"/>
    <property type="match status" value="1"/>
</dbReference>
<feature type="binding site" evidence="8">
    <location>
        <begin position="281"/>
        <end position="282"/>
    </location>
    <ligand>
        <name>ATP</name>
        <dbReference type="ChEBI" id="CHEBI:30616"/>
    </ligand>
</feature>
<feature type="binding site" evidence="8">
    <location>
        <position position="165"/>
    </location>
    <ligand>
        <name>substrate</name>
    </ligand>
</feature>
<dbReference type="InterPro" id="IPR002315">
    <property type="entry name" value="tRNA-synt_gly"/>
</dbReference>
<dbReference type="GO" id="GO:0004820">
    <property type="term" value="F:glycine-tRNA ligase activity"/>
    <property type="evidence" value="ECO:0007669"/>
    <property type="project" value="UniProtKB-UniRule"/>
</dbReference>
<dbReference type="GO" id="GO:0005737">
    <property type="term" value="C:cytoplasm"/>
    <property type="evidence" value="ECO:0007669"/>
    <property type="project" value="UniProtKB-SubCell"/>
</dbReference>
<dbReference type="PRINTS" id="PR01043">
    <property type="entry name" value="TRNASYNTHGLY"/>
</dbReference>
<comment type="subunit">
    <text evidence="8">Homodimer.</text>
</comment>
<dbReference type="NCBIfam" id="NF003211">
    <property type="entry name" value="PRK04173.1"/>
    <property type="match status" value="1"/>
</dbReference>
<dbReference type="GO" id="GO:0070062">
    <property type="term" value="C:extracellular exosome"/>
    <property type="evidence" value="ECO:0007669"/>
    <property type="project" value="UniProtKB-ARBA"/>
</dbReference>
<evidence type="ECO:0000256" key="4">
    <source>
        <dbReference type="ARBA" id="ARBA00022741"/>
    </source>
</evidence>
<gene>
    <name evidence="8" type="primary">glyQS</name>
    <name evidence="10" type="ORF">A3H51_01835</name>
</gene>
<dbReference type="InterPro" id="IPR045864">
    <property type="entry name" value="aa-tRNA-synth_II/BPL/LPL"/>
</dbReference>
<dbReference type="FunFam" id="3.40.50.800:FF:000002">
    <property type="entry name" value="Glycine--tRNA ligase"/>
    <property type="match status" value="1"/>
</dbReference>
<evidence type="ECO:0000256" key="1">
    <source>
        <dbReference type="ARBA" id="ARBA00008226"/>
    </source>
</evidence>
<dbReference type="InterPro" id="IPR027031">
    <property type="entry name" value="Gly-tRNA_synthase/POLG2"/>
</dbReference>
<dbReference type="AlphaFoldDB" id="A0A1G2HGZ9"/>
<dbReference type="SUPFAM" id="SSF55681">
    <property type="entry name" value="Class II aaRS and biotin synthetases"/>
    <property type="match status" value="1"/>
</dbReference>
<dbReference type="InterPro" id="IPR022961">
    <property type="entry name" value="Gly_tRNA_ligase_bac"/>
</dbReference>
<feature type="binding site" evidence="8">
    <location>
        <begin position="212"/>
        <end position="216"/>
    </location>
    <ligand>
        <name>substrate</name>
    </ligand>
</feature>
<dbReference type="Proteomes" id="UP000178509">
    <property type="component" value="Unassembled WGS sequence"/>
</dbReference>
<dbReference type="InterPro" id="IPR006195">
    <property type="entry name" value="aa-tRNA-synth_II"/>
</dbReference>
<dbReference type="GO" id="GO:0006426">
    <property type="term" value="P:glycyl-tRNA aminoacylation"/>
    <property type="evidence" value="ECO:0007669"/>
    <property type="project" value="UniProtKB-UniRule"/>
</dbReference>
<evidence type="ECO:0000256" key="5">
    <source>
        <dbReference type="ARBA" id="ARBA00022840"/>
    </source>
</evidence>
<evidence type="ECO:0000256" key="2">
    <source>
        <dbReference type="ARBA" id="ARBA00022490"/>
    </source>
</evidence>
<dbReference type="EMBL" id="MHOJ01000036">
    <property type="protein sequence ID" value="OGZ61774.1"/>
    <property type="molecule type" value="Genomic_DNA"/>
</dbReference>
<dbReference type="PROSITE" id="PS50862">
    <property type="entry name" value="AA_TRNA_LIGASE_II"/>
    <property type="match status" value="1"/>
</dbReference>
<comment type="similarity">
    <text evidence="1 8">Belongs to the class-II aminoacyl-tRNA synthetase family.</text>
</comment>
<dbReference type="InterPro" id="IPR004154">
    <property type="entry name" value="Anticodon-bd"/>
</dbReference>
<dbReference type="STRING" id="1802164.A3H51_01835"/>
<dbReference type="GO" id="GO:0015966">
    <property type="term" value="P:diadenosine tetraphosphate biosynthetic process"/>
    <property type="evidence" value="ECO:0007669"/>
    <property type="project" value="UniProtKB-ARBA"/>
</dbReference>
<name>A0A1G2HGZ9_9BACT</name>
<comment type="catalytic activity">
    <reaction evidence="8">
        <text>tRNA(Gly) + glycine + ATP = glycyl-tRNA(Gly) + AMP + diphosphate</text>
        <dbReference type="Rhea" id="RHEA:16013"/>
        <dbReference type="Rhea" id="RHEA-COMP:9664"/>
        <dbReference type="Rhea" id="RHEA-COMP:9683"/>
        <dbReference type="ChEBI" id="CHEBI:30616"/>
        <dbReference type="ChEBI" id="CHEBI:33019"/>
        <dbReference type="ChEBI" id="CHEBI:57305"/>
        <dbReference type="ChEBI" id="CHEBI:78442"/>
        <dbReference type="ChEBI" id="CHEBI:78522"/>
        <dbReference type="ChEBI" id="CHEBI:456215"/>
        <dbReference type="EC" id="6.1.1.14"/>
    </reaction>
</comment>
<evidence type="ECO:0000256" key="6">
    <source>
        <dbReference type="ARBA" id="ARBA00022917"/>
    </source>
</evidence>
<feature type="binding site" evidence="8">
    <location>
        <begin position="325"/>
        <end position="328"/>
    </location>
    <ligand>
        <name>ATP</name>
        <dbReference type="ChEBI" id="CHEBI:30616"/>
    </ligand>
</feature>
<dbReference type="Pfam" id="PF00587">
    <property type="entry name" value="tRNA-synt_2b"/>
    <property type="match status" value="1"/>
</dbReference>
<dbReference type="InterPro" id="IPR033731">
    <property type="entry name" value="GlyRS-like_core"/>
</dbReference>
<keyword evidence="2 8" id="KW-0963">Cytoplasm</keyword>
<dbReference type="GO" id="GO:0005524">
    <property type="term" value="F:ATP binding"/>
    <property type="evidence" value="ECO:0007669"/>
    <property type="project" value="UniProtKB-UniRule"/>
</dbReference>
<dbReference type="EC" id="6.1.1.14" evidence="8"/>
<reference evidence="10 11" key="1">
    <citation type="journal article" date="2016" name="Nat. Commun.">
        <title>Thousands of microbial genomes shed light on interconnected biogeochemical processes in an aquifer system.</title>
        <authorList>
            <person name="Anantharaman K."/>
            <person name="Brown C.T."/>
            <person name="Hug L.A."/>
            <person name="Sharon I."/>
            <person name="Castelle C.J."/>
            <person name="Probst A.J."/>
            <person name="Thomas B.C."/>
            <person name="Singh A."/>
            <person name="Wilkins M.J."/>
            <person name="Karaoz U."/>
            <person name="Brodie E.L."/>
            <person name="Williams K.H."/>
            <person name="Hubbard S.S."/>
            <person name="Banfield J.F."/>
        </authorList>
    </citation>
    <scope>NUCLEOTIDE SEQUENCE [LARGE SCALE GENOMIC DNA]</scope>
</reference>
<comment type="function">
    <text evidence="8">Catalyzes the attachment of glycine to tRNA(Gly).</text>
</comment>
<feature type="binding site" evidence="8">
    <location>
        <begin position="207"/>
        <end position="212"/>
    </location>
    <ligand>
        <name>ATP</name>
        <dbReference type="ChEBI" id="CHEBI:30616"/>
    </ligand>
</feature>
<dbReference type="PANTHER" id="PTHR10745">
    <property type="entry name" value="GLYCYL-TRNA SYNTHETASE/DNA POLYMERASE SUBUNIT GAMMA-2"/>
    <property type="match status" value="1"/>
</dbReference>
<keyword evidence="4 8" id="KW-0547">Nucleotide-binding</keyword>
<protein>
    <recommendedName>
        <fullName evidence="8">Glycine--tRNA ligase</fullName>
        <ecNumber evidence="8">6.1.1.14</ecNumber>
    </recommendedName>
    <alternativeName>
        <fullName evidence="8">Glycyl-tRNA synthetase</fullName>
        <shortName evidence="8">GlyRS</shortName>
    </alternativeName>
</protein>
<keyword evidence="7 8" id="KW-0030">Aminoacyl-tRNA synthetase</keyword>
<sequence>MSEDKMQKIESLAKRRGFIYSGSDIYGGLANSWDYGPMGVELKNNIRQQWWKLFVLQREDIIGLDSALIMNTKVWQASGHLEDFNDPLVEDKKTHERYRLDELLEKFGIDTKKMSIEQMFTEVKKRSLKSPKGNELTEPKMFNMMFETYLGPIKSDDNKVYLRPETAQAIFVNFKNILDTTRIRLPFGVAQIGRAFRNEITPGNFIFRTREFDQMEIEYFCREKEWKKYFEYWLDEMRKWLEQCGIDKKNIIDYETPRDNLAHYSKRTVDIQYRFPFGIDELYGLAYRTDFDLNAHMKSSGIDLRYSDPKTNEKFIPHVIEPSFGLDRTLLAVLLEAYTEDKDRIVMKFPRWMAPVKVAIFPLLGNDEKLVKKAREIFDNVLLPHFTSQYDNGGAIGRRYRRHDEIGTPVCITIDHDTLKDKSVTLRDRDSMKQIRVGTDELKNKLNQFFAGENFTELGRGS</sequence>
<comment type="subcellular location">
    <subcellularLocation>
        <location evidence="8">Cytoplasm</location>
    </subcellularLocation>
</comment>
<keyword evidence="6 8" id="KW-0648">Protein biosynthesis</keyword>
<keyword evidence="3 8" id="KW-0436">Ligase</keyword>
<dbReference type="PANTHER" id="PTHR10745:SF8">
    <property type="entry name" value="DNA POLYMERASE SUBUNIT GAMMA-2, MITOCHONDRIAL"/>
    <property type="match status" value="1"/>
</dbReference>
<dbReference type="GO" id="GO:1990742">
    <property type="term" value="C:microvesicle"/>
    <property type="evidence" value="ECO:0007669"/>
    <property type="project" value="UniProtKB-ARBA"/>
</dbReference>
<dbReference type="InterPro" id="IPR002314">
    <property type="entry name" value="aa-tRNA-synt_IIb"/>
</dbReference>
<feature type="binding site" evidence="8">
    <location>
        <begin position="321"/>
        <end position="325"/>
    </location>
    <ligand>
        <name>substrate</name>
    </ligand>
</feature>
<evidence type="ECO:0000259" key="9">
    <source>
        <dbReference type="PROSITE" id="PS50862"/>
    </source>
</evidence>